<evidence type="ECO:0000313" key="2">
    <source>
        <dbReference type="Proteomes" id="UP000693970"/>
    </source>
</evidence>
<dbReference type="Pfam" id="PF04157">
    <property type="entry name" value="EAP30"/>
    <property type="match status" value="1"/>
</dbReference>
<dbReference type="InterPro" id="IPR040608">
    <property type="entry name" value="Snf8/Vps36"/>
</dbReference>
<dbReference type="GO" id="GO:0043328">
    <property type="term" value="P:protein transport to vacuole involved in ubiquitin-dependent protein catabolic process via the multivesicular body sorting pathway"/>
    <property type="evidence" value="ECO:0007669"/>
    <property type="project" value="TreeGrafter"/>
</dbReference>
<reference evidence="1" key="2">
    <citation type="submission" date="2021-04" db="EMBL/GenBank/DDBJ databases">
        <authorList>
            <person name="Podell S."/>
        </authorList>
    </citation>
    <scope>NUCLEOTIDE SEQUENCE</scope>
    <source>
        <strain evidence="1">Hildebrandi</strain>
    </source>
</reference>
<sequence>MSHRRRGVGVGRSGAGANRNLQRKADEMHALSLQSAVETIEKLQVSLQDFAKKHQSDIQNDPLFRQQFLRMCGPLGVDPLQSRKSFWSQAFGADVGDYYYELAVKVAEVCFATRSQNGGIMAVQEALSILNRNKSQRQYSINNNNNNNSRKGRDNLQLYNEGDVQIAVKKLHTLGGGFRIVKVGKSDMIVSVPTELDQDHMEVLNLASTESVAGGQGCVTVDDVTQQLHWSRDRAERALSLLLQEGMAWQDDFHGILYYWFPSVWKENLSILGGG</sequence>
<keyword evidence="2" id="KW-1185">Reference proteome</keyword>
<reference evidence="1" key="1">
    <citation type="journal article" date="2021" name="Sci. Rep.">
        <title>Diploid genomic architecture of Nitzschia inconspicua, an elite biomass production diatom.</title>
        <authorList>
            <person name="Oliver A."/>
            <person name="Podell S."/>
            <person name="Pinowska A."/>
            <person name="Traller J.C."/>
            <person name="Smith S.R."/>
            <person name="McClure R."/>
            <person name="Beliaev A."/>
            <person name="Bohutskyi P."/>
            <person name="Hill E.A."/>
            <person name="Rabines A."/>
            <person name="Zheng H."/>
            <person name="Allen L.Z."/>
            <person name="Kuo A."/>
            <person name="Grigoriev I.V."/>
            <person name="Allen A.E."/>
            <person name="Hazlebeck D."/>
            <person name="Allen E.E."/>
        </authorList>
    </citation>
    <scope>NUCLEOTIDE SEQUENCE</scope>
    <source>
        <strain evidence="1">Hildebrandi</strain>
    </source>
</reference>
<name>A0A9K3L8N0_9STRA</name>
<organism evidence="1 2">
    <name type="scientific">Nitzschia inconspicua</name>
    <dbReference type="NCBI Taxonomy" id="303405"/>
    <lineage>
        <taxon>Eukaryota</taxon>
        <taxon>Sar</taxon>
        <taxon>Stramenopiles</taxon>
        <taxon>Ochrophyta</taxon>
        <taxon>Bacillariophyta</taxon>
        <taxon>Bacillariophyceae</taxon>
        <taxon>Bacillariophycidae</taxon>
        <taxon>Bacillariales</taxon>
        <taxon>Bacillariaceae</taxon>
        <taxon>Nitzschia</taxon>
    </lineage>
</organism>
<protein>
    <submittedName>
        <fullName evidence="1">EAP30/Vps36 family protein</fullName>
    </submittedName>
</protein>
<dbReference type="PANTHER" id="PTHR12806:SF0">
    <property type="entry name" value="VACUOLAR-SORTING PROTEIN SNF8"/>
    <property type="match status" value="1"/>
</dbReference>
<accession>A0A9K3L8N0</accession>
<proteinExistence type="predicted"/>
<gene>
    <name evidence="1" type="ORF">IV203_001027</name>
</gene>
<comment type="caution">
    <text evidence="1">The sequence shown here is derived from an EMBL/GenBank/DDBJ whole genome shotgun (WGS) entry which is preliminary data.</text>
</comment>
<dbReference type="OrthoDB" id="283883at2759"/>
<evidence type="ECO:0000313" key="1">
    <source>
        <dbReference type="EMBL" id="KAG7356341.1"/>
    </source>
</evidence>
<dbReference type="PANTHER" id="PTHR12806">
    <property type="entry name" value="EAP30 SUBUNIT OF ELL COMPLEX"/>
    <property type="match status" value="1"/>
</dbReference>
<dbReference type="GO" id="GO:0000814">
    <property type="term" value="C:ESCRT II complex"/>
    <property type="evidence" value="ECO:0007669"/>
    <property type="project" value="InterPro"/>
</dbReference>
<dbReference type="EMBL" id="JAGRRH010000015">
    <property type="protein sequence ID" value="KAG7356341.1"/>
    <property type="molecule type" value="Genomic_DNA"/>
</dbReference>
<dbReference type="Proteomes" id="UP000693970">
    <property type="component" value="Unassembled WGS sequence"/>
</dbReference>
<dbReference type="AlphaFoldDB" id="A0A9K3L8N0"/>
<dbReference type="InterPro" id="IPR016689">
    <property type="entry name" value="ESCRT-2_cplx_Snf8"/>
</dbReference>